<name>A0ABY0N775_9BACT</name>
<feature type="domain" description="CobQ/CobB/MinD/ParA nucleotide binding" evidence="1">
    <location>
        <begin position="44"/>
        <end position="226"/>
    </location>
</feature>
<dbReference type="Pfam" id="PF01656">
    <property type="entry name" value="CbiA"/>
    <property type="match status" value="1"/>
</dbReference>
<dbReference type="InterPro" id="IPR027417">
    <property type="entry name" value="P-loop_NTPase"/>
</dbReference>
<comment type="caution">
    <text evidence="2">The sequence shown here is derived from an EMBL/GenBank/DDBJ whole genome shotgun (WGS) entry which is preliminary data.</text>
</comment>
<organism evidence="2 3">
    <name type="scientific">Myxococcus virescens</name>
    <dbReference type="NCBI Taxonomy" id="83456"/>
    <lineage>
        <taxon>Bacteria</taxon>
        <taxon>Pseudomonadati</taxon>
        <taxon>Myxococcota</taxon>
        <taxon>Myxococcia</taxon>
        <taxon>Myxococcales</taxon>
        <taxon>Cystobacterineae</taxon>
        <taxon>Myxococcaceae</taxon>
        <taxon>Myxococcus</taxon>
    </lineage>
</organism>
<dbReference type="Proteomes" id="UP000198717">
    <property type="component" value="Unassembled WGS sequence"/>
</dbReference>
<dbReference type="CDD" id="cd02042">
    <property type="entry name" value="ParAB_family"/>
    <property type="match status" value="1"/>
</dbReference>
<reference evidence="2 3" key="1">
    <citation type="submission" date="2016-10" db="EMBL/GenBank/DDBJ databases">
        <authorList>
            <person name="Varghese N."/>
            <person name="Submissions S."/>
        </authorList>
    </citation>
    <scope>NUCLEOTIDE SEQUENCE [LARGE SCALE GENOMIC DNA]</scope>
    <source>
        <strain evidence="2 3">DSM 2260</strain>
    </source>
</reference>
<dbReference type="RefSeq" id="WP_167371180.1">
    <property type="nucleotide sequence ID" value="NZ_FNAJ01000014.1"/>
</dbReference>
<dbReference type="PANTHER" id="PTHR13696:SF99">
    <property type="entry name" value="COBYRINIC ACID AC-DIAMIDE SYNTHASE"/>
    <property type="match status" value="1"/>
</dbReference>
<sequence length="237" mass="25836">MTESKKFKMSIRERVRATGESYCAARRVLLRRHEKALGQRAEVIAVAGMKGGIGRSTLAILIACEMHLRGERVLLVGLQPAVIPFGEPMKYPNTIQHWTTRTENSGFVGPASITIRDRMLASPEFAELTSGYSLVIVDCPRILEVQYAAMLWADTVLIPCSTASESARAVDDARALIALGLRKNPNLVSKVVIANEQPRTSPRRIAALREAASECGVDVFGVVLRDRVAFGNCLAGC</sequence>
<keyword evidence="3" id="KW-1185">Reference proteome</keyword>
<evidence type="ECO:0000259" key="1">
    <source>
        <dbReference type="Pfam" id="PF01656"/>
    </source>
</evidence>
<dbReference type="InterPro" id="IPR002586">
    <property type="entry name" value="CobQ/CobB/MinD/ParA_Nub-bd_dom"/>
</dbReference>
<evidence type="ECO:0000313" key="3">
    <source>
        <dbReference type="Proteomes" id="UP000198717"/>
    </source>
</evidence>
<dbReference type="InterPro" id="IPR050678">
    <property type="entry name" value="DNA_Partitioning_ATPase"/>
</dbReference>
<dbReference type="Gene3D" id="3.40.50.300">
    <property type="entry name" value="P-loop containing nucleotide triphosphate hydrolases"/>
    <property type="match status" value="1"/>
</dbReference>
<dbReference type="PANTHER" id="PTHR13696">
    <property type="entry name" value="P-LOOP CONTAINING NUCLEOSIDE TRIPHOSPHATE HYDROLASE"/>
    <property type="match status" value="1"/>
</dbReference>
<proteinExistence type="predicted"/>
<accession>A0ABY0N775</accession>
<protein>
    <submittedName>
        <fullName evidence="2">CobQ/CobB/MinD/ParA nucleotide binding domain-containing protein</fullName>
    </submittedName>
</protein>
<dbReference type="SUPFAM" id="SSF52540">
    <property type="entry name" value="P-loop containing nucleoside triphosphate hydrolases"/>
    <property type="match status" value="1"/>
</dbReference>
<dbReference type="EMBL" id="FNAJ01000014">
    <property type="protein sequence ID" value="SDE87963.1"/>
    <property type="molecule type" value="Genomic_DNA"/>
</dbReference>
<gene>
    <name evidence="2" type="ORF">SAMN04488504_1142</name>
</gene>
<evidence type="ECO:0000313" key="2">
    <source>
        <dbReference type="EMBL" id="SDE87963.1"/>
    </source>
</evidence>